<gene>
    <name evidence="2" type="ORF">A2647_03040</name>
</gene>
<reference evidence="2 3" key="1">
    <citation type="journal article" date="2016" name="Nat. Commun.">
        <title>Thousands of microbial genomes shed light on interconnected biogeochemical processes in an aquifer system.</title>
        <authorList>
            <person name="Anantharaman K."/>
            <person name="Brown C.T."/>
            <person name="Hug L.A."/>
            <person name="Sharon I."/>
            <person name="Castelle C.J."/>
            <person name="Probst A.J."/>
            <person name="Thomas B.C."/>
            <person name="Singh A."/>
            <person name="Wilkins M.J."/>
            <person name="Karaoz U."/>
            <person name="Brodie E.L."/>
            <person name="Williams K.H."/>
            <person name="Hubbard S.S."/>
            <person name="Banfield J.F."/>
        </authorList>
    </citation>
    <scope>NUCLEOTIDE SEQUENCE [LARGE SCALE GENOMIC DNA]</scope>
</reference>
<dbReference type="AlphaFoldDB" id="A0A1F6V944"/>
<organism evidence="2 3">
    <name type="scientific">Candidatus Nomurabacteria bacterium RIFCSPHIGHO2_01_FULL_40_24b</name>
    <dbReference type="NCBI Taxonomy" id="1801739"/>
    <lineage>
        <taxon>Bacteria</taxon>
        <taxon>Candidatus Nomuraibacteriota</taxon>
    </lineage>
</organism>
<evidence type="ECO:0000313" key="3">
    <source>
        <dbReference type="Proteomes" id="UP000177370"/>
    </source>
</evidence>
<evidence type="ECO:0000313" key="2">
    <source>
        <dbReference type="EMBL" id="OGI66125.1"/>
    </source>
</evidence>
<proteinExistence type="predicted"/>
<name>A0A1F6V944_9BACT</name>
<protein>
    <submittedName>
        <fullName evidence="2">Uncharacterized protein</fullName>
    </submittedName>
</protein>
<accession>A0A1F6V944</accession>
<comment type="caution">
    <text evidence="2">The sequence shown here is derived from an EMBL/GenBank/DDBJ whole genome shotgun (WGS) entry which is preliminary data.</text>
</comment>
<dbReference type="Proteomes" id="UP000177370">
    <property type="component" value="Unassembled WGS sequence"/>
</dbReference>
<evidence type="ECO:0000256" key="1">
    <source>
        <dbReference type="SAM" id="MobiDB-lite"/>
    </source>
</evidence>
<sequence>METQKAKPELKFHIHYNDTIFYEGKTYKVVELPSWENDNRYRLTSPGLPDFKLKYTKLQEALESGKAVFVQTIPPKVQEEVEKYKNPETFRVKTDRKKTKPKNEVARFVSPEIKKLEERLRVDRVRRIHLQEEAREAFDRGDLSKARRLNSESLTPMEKDLFNFFDDRKREIPADILSLNEKFSQMSYRLEYDLKRKEEALAQEPTLVTLETKIPCAVVEDQIRLALSSHLENHGKIEELKVKGVGDKIIIGATIITRSSMMTFSREVRVTLENKDTGIEVKNEMEKEDFVFLIRSAIEGLREEIAEKVMLEGLEIKKIEIRNGELVVTSGAPETSAPTPETAPAPVEWTEADEEELRRIEKKLKEIEEQEMLETGIFTPEFVGERVKFILESYVFGQGSKAVIKVESLATEGKDNAIKLTGKLTISDHRGSPNQNTVENIDTILVNNVKKGEIPIVASGDLVFILGDRGEVVPNGIKKYIEEKGGREVETMKIEDGKLVVEFKVPTGPDTGVQEVEILTPPTETGEGVGLDASISPPSVPAETAPSSSPVPPPVPEVKRGPEVEIFPTKFIEDTIKKLLAFKKDSKLEGGGEEEKIKVGEVKGLEIKGKGGEIILNAKVNVEMKVPGTEKTVTSDVGIKVVLGSKNNIIVVKNCEIKANVNMIIDRILNPLLVHFVKPHLEKISETLKSYIEDNDPKRRKVEKMEIENGQLKVTFK</sequence>
<dbReference type="EMBL" id="MFTP01000003">
    <property type="protein sequence ID" value="OGI66125.1"/>
    <property type="molecule type" value="Genomic_DNA"/>
</dbReference>
<feature type="region of interest" description="Disordered" evidence="1">
    <location>
        <begin position="522"/>
        <end position="560"/>
    </location>
</feature>